<dbReference type="Proteomes" id="UP001153620">
    <property type="component" value="Chromosome 1"/>
</dbReference>
<dbReference type="GO" id="GO:0043083">
    <property type="term" value="C:synaptic cleft"/>
    <property type="evidence" value="ECO:0007669"/>
    <property type="project" value="UniProtKB-SubCell"/>
</dbReference>
<proteinExistence type="inferred from homology"/>
<evidence type="ECO:0000313" key="6">
    <source>
        <dbReference type="EMBL" id="CAG9797895.1"/>
    </source>
</evidence>
<evidence type="ECO:0000256" key="4">
    <source>
        <dbReference type="ARBA" id="ARBA00044235"/>
    </source>
</evidence>
<evidence type="ECO:0000313" key="7">
    <source>
        <dbReference type="Proteomes" id="UP001153620"/>
    </source>
</evidence>
<evidence type="ECO:0000256" key="2">
    <source>
        <dbReference type="ARBA" id="ARBA00043942"/>
    </source>
</evidence>
<dbReference type="PANTHER" id="PTHR28052">
    <property type="entry name" value="UPF0545 PROTEIN C22ORF39"/>
    <property type="match status" value="1"/>
</dbReference>
<feature type="region of interest" description="Disordered" evidence="5">
    <location>
        <begin position="80"/>
        <end position="111"/>
    </location>
</feature>
<comment type="similarity">
    <text evidence="1">Belongs to the UPF0545 family.</text>
</comment>
<dbReference type="EMBL" id="OU895877">
    <property type="protein sequence ID" value="CAG9797895.1"/>
    <property type="molecule type" value="Genomic_DNA"/>
</dbReference>
<gene>
    <name evidence="6" type="ORF">CHIRRI_LOCUS881</name>
</gene>
<dbReference type="PANTHER" id="PTHR28052:SF1">
    <property type="entry name" value="UPF0545 PROTEIN C22ORF39"/>
    <property type="match status" value="1"/>
</dbReference>
<reference evidence="6" key="1">
    <citation type="submission" date="2022-01" db="EMBL/GenBank/DDBJ databases">
        <authorList>
            <person name="King R."/>
        </authorList>
    </citation>
    <scope>NUCLEOTIDE SEQUENCE</scope>
</reference>
<organism evidence="6 7">
    <name type="scientific">Chironomus riparius</name>
    <dbReference type="NCBI Taxonomy" id="315576"/>
    <lineage>
        <taxon>Eukaryota</taxon>
        <taxon>Metazoa</taxon>
        <taxon>Ecdysozoa</taxon>
        <taxon>Arthropoda</taxon>
        <taxon>Hexapoda</taxon>
        <taxon>Insecta</taxon>
        <taxon>Pterygota</taxon>
        <taxon>Neoptera</taxon>
        <taxon>Endopterygota</taxon>
        <taxon>Diptera</taxon>
        <taxon>Nematocera</taxon>
        <taxon>Chironomoidea</taxon>
        <taxon>Chironomidae</taxon>
        <taxon>Chironominae</taxon>
        <taxon>Chironomus</taxon>
    </lineage>
</organism>
<keyword evidence="7" id="KW-1185">Reference proteome</keyword>
<protein>
    <recommendedName>
        <fullName evidence="3">Synaptic plasticity regulator PANTS</fullName>
    </recommendedName>
    <alternativeName>
        <fullName evidence="4">Plasticity-associated neural transcript short</fullName>
    </alternativeName>
</protein>
<comment type="subcellular location">
    <subcellularLocation>
        <location evidence="2">Synaptic cleft</location>
    </subcellularLocation>
</comment>
<dbReference type="OrthoDB" id="5946508at2759"/>
<feature type="compositionally biased region" description="Basic and acidic residues" evidence="5">
    <location>
        <begin position="80"/>
        <end position="109"/>
    </location>
</feature>
<sequence length="151" mass="18039">MKEDSELILESEVKSNSWKIRPCHIYKEEYKDCKSIKARFQQYFVTGDILDCSSWAHDLNDCINFEDKGDYSAGKRVIDNEDDRRSERMKGHTDNDVWRKRKQPPEDWNKPLPEYISKRYENSYLELKNREMKGESAPETSIREPVYCTIM</sequence>
<dbReference type="AlphaFoldDB" id="A0A9N9RH75"/>
<name>A0A9N9RH75_9DIPT</name>
<evidence type="ECO:0000256" key="5">
    <source>
        <dbReference type="SAM" id="MobiDB-lite"/>
    </source>
</evidence>
<dbReference type="Pfam" id="PF11326">
    <property type="entry name" value="PANTS-like"/>
    <property type="match status" value="1"/>
</dbReference>
<evidence type="ECO:0000256" key="3">
    <source>
        <dbReference type="ARBA" id="ARBA00044072"/>
    </source>
</evidence>
<accession>A0A9N9RH75</accession>
<evidence type="ECO:0000256" key="1">
    <source>
        <dbReference type="ARBA" id="ARBA00006412"/>
    </source>
</evidence>
<dbReference type="InterPro" id="IPR021475">
    <property type="entry name" value="Pants/Emi1-like"/>
</dbReference>
<reference evidence="6" key="2">
    <citation type="submission" date="2022-10" db="EMBL/GenBank/DDBJ databases">
        <authorList>
            <consortium name="ENA_rothamsted_submissions"/>
            <consortium name="culmorum"/>
            <person name="King R."/>
        </authorList>
    </citation>
    <scope>NUCLEOTIDE SEQUENCE</scope>
</reference>